<dbReference type="Proteomes" id="UP000281098">
    <property type="component" value="Unassembled WGS sequence"/>
</dbReference>
<evidence type="ECO:0000313" key="3">
    <source>
        <dbReference type="EMBL" id="RQY93817.1"/>
    </source>
</evidence>
<feature type="chain" id="PRO_5045581366" description="DUF305 domain-containing protein" evidence="2">
    <location>
        <begin position="29"/>
        <end position="101"/>
    </location>
</feature>
<proteinExistence type="predicted"/>
<sequence length="101" mass="10494">MESHMNASLVRTVVVSALLVTASAVSFAATGSNPGHSKQDQQQGQGSMMMGMGGMMGSCPMMGASAGMDPKTAMRMHAEMMRAMSDIMLKYSDQAGSAPSK</sequence>
<keyword evidence="2" id="KW-0732">Signal</keyword>
<evidence type="ECO:0000256" key="1">
    <source>
        <dbReference type="SAM" id="MobiDB-lite"/>
    </source>
</evidence>
<protein>
    <recommendedName>
        <fullName evidence="5">DUF305 domain-containing protein</fullName>
    </recommendedName>
</protein>
<gene>
    <name evidence="3" type="ORF">DF017_12350</name>
</gene>
<feature type="region of interest" description="Disordered" evidence="1">
    <location>
        <begin position="28"/>
        <end position="50"/>
    </location>
</feature>
<evidence type="ECO:0000313" key="4">
    <source>
        <dbReference type="Proteomes" id="UP000281098"/>
    </source>
</evidence>
<feature type="signal peptide" evidence="2">
    <location>
        <begin position="1"/>
        <end position="28"/>
    </location>
</feature>
<keyword evidence="4" id="KW-1185">Reference proteome</keyword>
<dbReference type="EMBL" id="QTPM01000012">
    <property type="protein sequence ID" value="RQY93817.1"/>
    <property type="molecule type" value="Genomic_DNA"/>
</dbReference>
<evidence type="ECO:0000256" key="2">
    <source>
        <dbReference type="SAM" id="SignalP"/>
    </source>
</evidence>
<evidence type="ECO:0008006" key="5">
    <source>
        <dbReference type="Google" id="ProtNLM"/>
    </source>
</evidence>
<reference evidence="3 4" key="1">
    <citation type="submission" date="2018-08" db="EMBL/GenBank/DDBJ databases">
        <title>Comparative analysis of Burkholderia isolates from Puerto Rico.</title>
        <authorList>
            <person name="Hall C."/>
            <person name="Sahl J."/>
            <person name="Wagner D."/>
        </authorList>
    </citation>
    <scope>NUCLEOTIDE SEQUENCE [LARGE SCALE GENOMIC DNA]</scope>
    <source>
        <strain evidence="3 4">Bp8966</strain>
    </source>
</reference>
<organism evidence="3 4">
    <name type="scientific">Burkholderia stagnalis</name>
    <dbReference type="NCBI Taxonomy" id="1503054"/>
    <lineage>
        <taxon>Bacteria</taxon>
        <taxon>Pseudomonadati</taxon>
        <taxon>Pseudomonadota</taxon>
        <taxon>Betaproteobacteria</taxon>
        <taxon>Burkholderiales</taxon>
        <taxon>Burkholderiaceae</taxon>
        <taxon>Burkholderia</taxon>
        <taxon>Burkholderia cepacia complex</taxon>
    </lineage>
</organism>
<accession>A0ABX9YQH8</accession>
<name>A0ABX9YQH8_9BURK</name>
<comment type="caution">
    <text evidence="3">The sequence shown here is derived from an EMBL/GenBank/DDBJ whole genome shotgun (WGS) entry which is preliminary data.</text>
</comment>
<feature type="compositionally biased region" description="Low complexity" evidence="1">
    <location>
        <begin position="41"/>
        <end position="50"/>
    </location>
</feature>